<dbReference type="GO" id="GO:0046872">
    <property type="term" value="F:metal ion binding"/>
    <property type="evidence" value="ECO:0007669"/>
    <property type="project" value="UniProtKB-UniRule"/>
</dbReference>
<dbReference type="Gene3D" id="3.90.550.10">
    <property type="entry name" value="Spore Coat Polysaccharide Biosynthesis Protein SpsA, Chain A"/>
    <property type="match status" value="1"/>
</dbReference>
<comment type="similarity">
    <text evidence="3 11">Belongs to the glycosyltransferase 7 family.</text>
</comment>
<dbReference type="EC" id="2.4.1.-" evidence="11"/>
<dbReference type="SUPFAM" id="SSF53448">
    <property type="entry name" value="Nucleotide-diphospho-sugar transferases"/>
    <property type="match status" value="1"/>
</dbReference>
<dbReference type="AlphaFoldDB" id="A0A914WSN0"/>
<evidence type="ECO:0000256" key="1">
    <source>
        <dbReference type="ARBA" id="ARBA00004606"/>
    </source>
</evidence>
<dbReference type="GO" id="GO:0016020">
    <property type="term" value="C:membrane"/>
    <property type="evidence" value="ECO:0007669"/>
    <property type="project" value="UniProtKB-SubCell"/>
</dbReference>
<evidence type="ECO:0000256" key="4">
    <source>
        <dbReference type="ARBA" id="ARBA00022676"/>
    </source>
</evidence>
<keyword evidence="14" id="KW-1185">Reference proteome</keyword>
<evidence type="ECO:0000256" key="8">
    <source>
        <dbReference type="ARBA" id="ARBA00022989"/>
    </source>
</evidence>
<dbReference type="InterPro" id="IPR027791">
    <property type="entry name" value="Galactosyl_T_C"/>
</dbReference>
<name>A0A914WSN0_9BILA</name>
<keyword evidence="7 11" id="KW-0735">Signal-anchor</keyword>
<proteinExistence type="inferred from homology"/>
<evidence type="ECO:0000256" key="5">
    <source>
        <dbReference type="ARBA" id="ARBA00022679"/>
    </source>
</evidence>
<dbReference type="InterPro" id="IPR003859">
    <property type="entry name" value="Galactosyl_T"/>
</dbReference>
<comment type="function">
    <text evidence="11">Catalyzes the transfer of galactose onto proteins or lipids.</text>
</comment>
<evidence type="ECO:0000259" key="13">
    <source>
        <dbReference type="Pfam" id="PF13733"/>
    </source>
</evidence>
<evidence type="ECO:0000313" key="14">
    <source>
        <dbReference type="Proteomes" id="UP000887566"/>
    </source>
</evidence>
<dbReference type="InterPro" id="IPR029044">
    <property type="entry name" value="Nucleotide-diphossugar_trans"/>
</dbReference>
<evidence type="ECO:0000256" key="3">
    <source>
        <dbReference type="ARBA" id="ARBA00005735"/>
    </source>
</evidence>
<keyword evidence="5 11" id="KW-0808">Transferase</keyword>
<organism evidence="14 15">
    <name type="scientific">Plectus sambesii</name>
    <dbReference type="NCBI Taxonomy" id="2011161"/>
    <lineage>
        <taxon>Eukaryota</taxon>
        <taxon>Metazoa</taxon>
        <taxon>Ecdysozoa</taxon>
        <taxon>Nematoda</taxon>
        <taxon>Chromadorea</taxon>
        <taxon>Plectida</taxon>
        <taxon>Plectina</taxon>
        <taxon>Plectoidea</taxon>
        <taxon>Plectidae</taxon>
        <taxon>Plectus</taxon>
    </lineage>
</organism>
<dbReference type="InterPro" id="IPR027995">
    <property type="entry name" value="Galactosyl_T_N"/>
</dbReference>
<comment type="cofactor">
    <cofactor evidence="11">
        <name>Mn(2+)</name>
        <dbReference type="ChEBI" id="CHEBI:29035"/>
    </cofactor>
</comment>
<sequence>MAYFGRMAAVLSGAVIFYLFLNKASRLLLEGPFRFNARWKEFHGSLEPVIELLMNDSYQIFETDLAASHSDMRAGEMWKPVERKPFQNVAIIIPFRDRDEHLNKLLYLLIPLLKKQKLSFRIIVAEQRGSGMFNKGRLLNAAFDYARGNYRVGCVIFHDVDMLPEDDHIPYSCAKWPMHLGAYVNTFNYTLLYSILTGGVLAMNSDQMEMVNGYSNEYWGWGGEDDDMGKRLLSKRLKLVRPDPLLARYTMFTHTKRYDQEPKYIRRVLTDTLLRMRSDGLNSKAWTITEVARTALFDRLLIEASSIETTDNGLDFIRLTEHPEENKVVQKFPYNCNELRYVTIPFQEHLRYTTREMLHSIEFAVMLREELKTLFPPQMCKKCAAPSIHRTRSTRPIVRRLFLVIWRRSGQSTDHLSRSITPPISPPRLAVT</sequence>
<comment type="pathway">
    <text evidence="2 11">Protein modification; protein glycosylation.</text>
</comment>
<evidence type="ECO:0000256" key="11">
    <source>
        <dbReference type="RuleBase" id="RU368121"/>
    </source>
</evidence>
<keyword evidence="10 11" id="KW-0325">Glycoprotein</keyword>
<reference evidence="15" key="1">
    <citation type="submission" date="2022-11" db="UniProtKB">
        <authorList>
            <consortium name="WormBaseParasite"/>
        </authorList>
    </citation>
    <scope>IDENTIFICATION</scope>
</reference>
<feature type="domain" description="Galactosyltransferase C-terminal" evidence="12">
    <location>
        <begin position="179"/>
        <end position="255"/>
    </location>
</feature>
<feature type="domain" description="Galactosyltransferase N-terminal" evidence="13">
    <location>
        <begin position="63"/>
        <end position="173"/>
    </location>
</feature>
<evidence type="ECO:0000256" key="6">
    <source>
        <dbReference type="ARBA" id="ARBA00022692"/>
    </source>
</evidence>
<keyword evidence="11" id="KW-0479">Metal-binding</keyword>
<accession>A0A914WSN0</accession>
<keyword evidence="4 11" id="KW-0328">Glycosyltransferase</keyword>
<keyword evidence="6" id="KW-0812">Transmembrane</keyword>
<evidence type="ECO:0000256" key="9">
    <source>
        <dbReference type="ARBA" id="ARBA00023136"/>
    </source>
</evidence>
<dbReference type="Pfam" id="PF02709">
    <property type="entry name" value="Glyco_transf_7C"/>
    <property type="match status" value="1"/>
</dbReference>
<keyword evidence="11" id="KW-0464">Manganese</keyword>
<dbReference type="Proteomes" id="UP000887566">
    <property type="component" value="Unplaced"/>
</dbReference>
<keyword evidence="8" id="KW-1133">Transmembrane helix</keyword>
<protein>
    <recommendedName>
        <fullName evidence="11">Beta-1,4-N-acetylgalactosaminyltransferase</fullName>
        <ecNumber evidence="11">2.4.1.-</ecNumber>
    </recommendedName>
    <alternativeName>
        <fullName evidence="11">Beta-4-GalNAcT</fullName>
    </alternativeName>
</protein>
<evidence type="ECO:0000256" key="10">
    <source>
        <dbReference type="ARBA" id="ARBA00023180"/>
    </source>
</evidence>
<dbReference type="GO" id="GO:0008378">
    <property type="term" value="F:galactosyltransferase activity"/>
    <property type="evidence" value="ECO:0007669"/>
    <property type="project" value="TreeGrafter"/>
</dbReference>
<evidence type="ECO:0000256" key="2">
    <source>
        <dbReference type="ARBA" id="ARBA00004922"/>
    </source>
</evidence>
<keyword evidence="9" id="KW-0472">Membrane</keyword>
<dbReference type="Pfam" id="PF13733">
    <property type="entry name" value="Glyco_transf_7N"/>
    <property type="match status" value="1"/>
</dbReference>
<dbReference type="GO" id="GO:0033842">
    <property type="term" value="F:N-acetyl-beta-glucosaminyl-derivative 4-beta-N-acetylgalactosaminyltransferase activity"/>
    <property type="evidence" value="ECO:0007669"/>
    <property type="project" value="TreeGrafter"/>
</dbReference>
<dbReference type="GO" id="GO:0005975">
    <property type="term" value="P:carbohydrate metabolic process"/>
    <property type="evidence" value="ECO:0007669"/>
    <property type="project" value="InterPro"/>
</dbReference>
<dbReference type="PRINTS" id="PR02050">
    <property type="entry name" value="B14GALTRFASE"/>
</dbReference>
<evidence type="ECO:0000256" key="7">
    <source>
        <dbReference type="ARBA" id="ARBA00022968"/>
    </source>
</evidence>
<evidence type="ECO:0000259" key="12">
    <source>
        <dbReference type="Pfam" id="PF02709"/>
    </source>
</evidence>
<dbReference type="PANTHER" id="PTHR19300">
    <property type="entry name" value="BETA-1,4-GALACTOSYLTRANSFERASE"/>
    <property type="match status" value="1"/>
</dbReference>
<dbReference type="WBParaSite" id="PSAMB.scaffold5250size12202.g26179.t1">
    <property type="protein sequence ID" value="PSAMB.scaffold5250size12202.g26179.t1"/>
    <property type="gene ID" value="PSAMB.scaffold5250size12202.g26179"/>
</dbReference>
<dbReference type="GO" id="GO:0006688">
    <property type="term" value="P:glycosphingolipid biosynthetic process"/>
    <property type="evidence" value="ECO:0007669"/>
    <property type="project" value="TreeGrafter"/>
</dbReference>
<dbReference type="GO" id="GO:0005794">
    <property type="term" value="C:Golgi apparatus"/>
    <property type="evidence" value="ECO:0007669"/>
    <property type="project" value="TreeGrafter"/>
</dbReference>
<dbReference type="PANTHER" id="PTHR19300:SF46">
    <property type="entry name" value="BETA-1,4-N-ACETYLGALACTOSAMINYLTRANSFERASE"/>
    <property type="match status" value="1"/>
</dbReference>
<evidence type="ECO:0000313" key="15">
    <source>
        <dbReference type="WBParaSite" id="PSAMB.scaffold5250size12202.g26179.t1"/>
    </source>
</evidence>
<comment type="subcellular location">
    <subcellularLocation>
        <location evidence="1 11">Membrane</location>
        <topology evidence="1 11">Single-pass type II membrane protein</topology>
    </subcellularLocation>
</comment>